<gene>
    <name evidence="3" type="ORF">R3P38DRAFT_2593807</name>
</gene>
<dbReference type="CDD" id="cd09917">
    <property type="entry name" value="F-box_SF"/>
    <property type="match status" value="1"/>
</dbReference>
<dbReference type="InterPro" id="IPR001810">
    <property type="entry name" value="F-box_dom"/>
</dbReference>
<sequence>MPVTNHNEENTPPVLQPAKKKLKRESSVRDKTKDMNASKVPKYAKTKAKLSLLPSLPLDVLFEIFGHLPPVDILHLARTTKGFRSILLHKSASSTWKTSLRRVPGLPECPEDMSQPAWVNLVYSAHCHNCFENKVLKVDWLLRLRLCEVCLKSYGHVLLQGDQHLDSEKKIDQIVLKCIPFSTVYRVPCYKGRYCSAVEEENFLKDLKAAEDRSAFVKTRQEALVARKIHGTSCQMWSDSLTQERWDELADIREKRRADITEKLETLGFIEELEYLEGLPGDWLVRPPLQQFKDHPDVKSSKPLTPRNWKNIESRLIEYMHKVKAHRLAAERLAVVRAREKIAISAWVQFRMRYAPEKLLPSGIEMLSWHKVKAILELPSSVPSSNKDRDAIATPSVDAIAENDTKTLLEPSSIYPSTFTRIFESMRAGLAEWEEEKITELGREAPIGRPLWFREPSSSEYLKNLQLAVCVFSCEDTLNIHQLYPHHNNTYPAMWYPEFLHHPCNTVTKKDPFGDDVPENKLFLAPKEIGWRYRRKWSCETIFFDSKASRAVERVLEACGLNPDSTTTQKMDEMDPRFICLKCSYGAKCDGQRNRKVMSWRAAVQHCMKVHWGDAAVTWERVMDSCAVEARTLSASRALGSSLWRCGHCRDSRLERDGKSSEQLVQEHLDDVHNVEEPVKGKHYFLAVDFPPPAIPVVQIVPKEVVVGRQ</sequence>
<feature type="region of interest" description="Disordered" evidence="1">
    <location>
        <begin position="1"/>
        <end position="40"/>
    </location>
</feature>
<evidence type="ECO:0000256" key="1">
    <source>
        <dbReference type="SAM" id="MobiDB-lite"/>
    </source>
</evidence>
<proteinExistence type="predicted"/>
<evidence type="ECO:0000313" key="4">
    <source>
        <dbReference type="Proteomes" id="UP001362999"/>
    </source>
</evidence>
<dbReference type="SMART" id="SM00256">
    <property type="entry name" value="FBOX"/>
    <property type="match status" value="1"/>
</dbReference>
<dbReference type="Pfam" id="PF00646">
    <property type="entry name" value="F-box"/>
    <property type="match status" value="1"/>
</dbReference>
<evidence type="ECO:0000313" key="3">
    <source>
        <dbReference type="EMBL" id="KAK7063921.1"/>
    </source>
</evidence>
<dbReference type="Gene3D" id="1.20.1280.50">
    <property type="match status" value="1"/>
</dbReference>
<feature type="compositionally biased region" description="Basic and acidic residues" evidence="1">
    <location>
        <begin position="24"/>
        <end position="36"/>
    </location>
</feature>
<evidence type="ECO:0000259" key="2">
    <source>
        <dbReference type="PROSITE" id="PS50181"/>
    </source>
</evidence>
<accession>A0AAW0EHD1</accession>
<organism evidence="3 4">
    <name type="scientific">Favolaschia claudopus</name>
    <dbReference type="NCBI Taxonomy" id="2862362"/>
    <lineage>
        <taxon>Eukaryota</taxon>
        <taxon>Fungi</taxon>
        <taxon>Dikarya</taxon>
        <taxon>Basidiomycota</taxon>
        <taxon>Agaricomycotina</taxon>
        <taxon>Agaricomycetes</taxon>
        <taxon>Agaricomycetidae</taxon>
        <taxon>Agaricales</taxon>
        <taxon>Marasmiineae</taxon>
        <taxon>Mycenaceae</taxon>
        <taxon>Favolaschia</taxon>
    </lineage>
</organism>
<dbReference type="AlphaFoldDB" id="A0AAW0EHD1"/>
<keyword evidence="4" id="KW-1185">Reference proteome</keyword>
<dbReference type="EMBL" id="JAWWNJ010000001">
    <property type="protein sequence ID" value="KAK7063921.1"/>
    <property type="molecule type" value="Genomic_DNA"/>
</dbReference>
<protein>
    <submittedName>
        <fullName evidence="3">F-box domain-containing protein</fullName>
    </submittedName>
</protein>
<reference evidence="3 4" key="1">
    <citation type="journal article" date="2024" name="J Genomics">
        <title>Draft genome sequencing and assembly of Favolaschia claudopus CIRM-BRFM 2984 isolated from oak limbs.</title>
        <authorList>
            <person name="Navarro D."/>
            <person name="Drula E."/>
            <person name="Chaduli D."/>
            <person name="Cazenave R."/>
            <person name="Ahrendt S."/>
            <person name="Wang J."/>
            <person name="Lipzen A."/>
            <person name="Daum C."/>
            <person name="Barry K."/>
            <person name="Grigoriev I.V."/>
            <person name="Favel A."/>
            <person name="Rosso M.N."/>
            <person name="Martin F."/>
        </authorList>
    </citation>
    <scope>NUCLEOTIDE SEQUENCE [LARGE SCALE GENOMIC DNA]</scope>
    <source>
        <strain evidence="3 4">CIRM-BRFM 2984</strain>
    </source>
</reference>
<comment type="caution">
    <text evidence="3">The sequence shown here is derived from an EMBL/GenBank/DDBJ whole genome shotgun (WGS) entry which is preliminary data.</text>
</comment>
<feature type="domain" description="F-box" evidence="2">
    <location>
        <begin position="50"/>
        <end position="99"/>
    </location>
</feature>
<dbReference type="Proteomes" id="UP001362999">
    <property type="component" value="Unassembled WGS sequence"/>
</dbReference>
<dbReference type="SUPFAM" id="SSF81383">
    <property type="entry name" value="F-box domain"/>
    <property type="match status" value="1"/>
</dbReference>
<dbReference type="InterPro" id="IPR036047">
    <property type="entry name" value="F-box-like_dom_sf"/>
</dbReference>
<dbReference type="PROSITE" id="PS50181">
    <property type="entry name" value="FBOX"/>
    <property type="match status" value="1"/>
</dbReference>
<name>A0AAW0EHD1_9AGAR</name>